<proteinExistence type="predicted"/>
<name>A0ACC0AX52_CATRO</name>
<evidence type="ECO:0000313" key="2">
    <source>
        <dbReference type="Proteomes" id="UP001060085"/>
    </source>
</evidence>
<accession>A0ACC0AX52</accession>
<dbReference type="EMBL" id="CM044705">
    <property type="protein sequence ID" value="KAI5664036.1"/>
    <property type="molecule type" value="Genomic_DNA"/>
</dbReference>
<comment type="caution">
    <text evidence="1">The sequence shown here is derived from an EMBL/GenBank/DDBJ whole genome shotgun (WGS) entry which is preliminary data.</text>
</comment>
<evidence type="ECO:0000313" key="1">
    <source>
        <dbReference type="EMBL" id="KAI5664036.1"/>
    </source>
</evidence>
<dbReference type="Proteomes" id="UP001060085">
    <property type="component" value="Linkage Group LG05"/>
</dbReference>
<gene>
    <name evidence="1" type="ORF">M9H77_23359</name>
</gene>
<sequence length="272" mass="31386">MIVSIIARIAMVVKELPHAAIESKEVVETHVEKETFNEDSCDDVSETNIEIKEIERMEEKVRFVERFYIFDSNFIFSKDTEHLESSKEKESELVKIERVKGNECFIEKQEIEKKEEKREKEIVVLEKSEEVNFFANETNYFFASESLCVQNFEDSSKDEGRKLAYKSNNTINLFPSNSYLEKKQFIEFNSIFCAIHRVDEYHFNIVNYASCVLGVEDPMVSSGAKFDPSLYNIGVLDDTSLVDLSIVGFEPDCALLNIVHDECLGKFIEDIG</sequence>
<protein>
    <submittedName>
        <fullName evidence="1">Uncharacterized protein</fullName>
    </submittedName>
</protein>
<keyword evidence="2" id="KW-1185">Reference proteome</keyword>
<reference evidence="2" key="1">
    <citation type="journal article" date="2023" name="Nat. Plants">
        <title>Single-cell RNA sequencing provides a high-resolution roadmap for understanding the multicellular compartmentation of specialized metabolism.</title>
        <authorList>
            <person name="Sun S."/>
            <person name="Shen X."/>
            <person name="Li Y."/>
            <person name="Li Y."/>
            <person name="Wang S."/>
            <person name="Li R."/>
            <person name="Zhang H."/>
            <person name="Shen G."/>
            <person name="Guo B."/>
            <person name="Wei J."/>
            <person name="Xu J."/>
            <person name="St-Pierre B."/>
            <person name="Chen S."/>
            <person name="Sun C."/>
        </authorList>
    </citation>
    <scope>NUCLEOTIDE SEQUENCE [LARGE SCALE GENOMIC DNA]</scope>
</reference>
<organism evidence="1 2">
    <name type="scientific">Catharanthus roseus</name>
    <name type="common">Madagascar periwinkle</name>
    <name type="synonym">Vinca rosea</name>
    <dbReference type="NCBI Taxonomy" id="4058"/>
    <lineage>
        <taxon>Eukaryota</taxon>
        <taxon>Viridiplantae</taxon>
        <taxon>Streptophyta</taxon>
        <taxon>Embryophyta</taxon>
        <taxon>Tracheophyta</taxon>
        <taxon>Spermatophyta</taxon>
        <taxon>Magnoliopsida</taxon>
        <taxon>eudicotyledons</taxon>
        <taxon>Gunneridae</taxon>
        <taxon>Pentapetalae</taxon>
        <taxon>asterids</taxon>
        <taxon>lamiids</taxon>
        <taxon>Gentianales</taxon>
        <taxon>Apocynaceae</taxon>
        <taxon>Rauvolfioideae</taxon>
        <taxon>Vinceae</taxon>
        <taxon>Catharanthinae</taxon>
        <taxon>Catharanthus</taxon>
    </lineage>
</organism>